<dbReference type="FunFam" id="2.40.70.10:FF:000060">
    <property type="entry name" value="Aspartic-type endopeptidase ctsD"/>
    <property type="match status" value="1"/>
</dbReference>
<reference evidence="16" key="1">
    <citation type="journal article" date="2019" name="bioRxiv">
        <title>Genomics, evolutionary history and diagnostics of the Alternaria alternata species group including apple and Asian pear pathotypes.</title>
        <authorList>
            <person name="Armitage A.D."/>
            <person name="Cockerton H.M."/>
            <person name="Sreenivasaprasad S."/>
            <person name="Woodhall J.W."/>
            <person name="Lane C.R."/>
            <person name="Harrison R.J."/>
            <person name="Clarkson J.P."/>
        </authorList>
    </citation>
    <scope>NUCLEOTIDE SEQUENCE [LARGE SCALE GENOMIC DNA]</scope>
    <source>
        <strain evidence="16">RGR 97.0016</strain>
    </source>
</reference>
<dbReference type="Proteomes" id="UP000293823">
    <property type="component" value="Unassembled WGS sequence"/>
</dbReference>
<feature type="region of interest" description="Disordered" evidence="12">
    <location>
        <begin position="433"/>
        <end position="467"/>
    </location>
</feature>
<dbReference type="PANTHER" id="PTHR47966">
    <property type="entry name" value="BETA-SITE APP-CLEAVING ENZYME, ISOFORM A-RELATED"/>
    <property type="match status" value="1"/>
</dbReference>
<dbReference type="InterPro" id="IPR034164">
    <property type="entry name" value="Pepsin-like_dom"/>
</dbReference>
<protein>
    <recommendedName>
        <fullName evidence="14">Peptidase A1 domain-containing protein</fullName>
    </recommendedName>
</protein>
<dbReference type="GO" id="GO:0006508">
    <property type="term" value="P:proteolysis"/>
    <property type="evidence" value="ECO:0007669"/>
    <property type="project" value="UniProtKB-KW"/>
</dbReference>
<dbReference type="InterPro" id="IPR033121">
    <property type="entry name" value="PEPTIDASE_A1"/>
</dbReference>
<gene>
    <name evidence="15" type="ORF">AA0113_g5329</name>
</gene>
<name>A0A4Q4S5G7_9PLEO</name>
<proteinExistence type="inferred from homology"/>
<keyword evidence="4" id="KW-0645">Protease</keyword>
<feature type="active site" evidence="10">
    <location>
        <position position="115"/>
    </location>
</feature>
<dbReference type="PRINTS" id="PR00792">
    <property type="entry name" value="PEPSIN"/>
</dbReference>
<sequence length="490" mass="51967">MHTSLPTWLALSAAILPTATAFYPYHYSASKISTTSRSHRTSPQPSHNGNTRSVTVPLRRVRTPLHARQNVYNIVNSNNPTQENSVAIDQDGSDLSYMVAVTFGDSSDEYHMLLDSAASNTWVMGQDCGSEACKTHATFGTGDSSTLKTDETTPFSVTYGTGTSSGHLASDTLHIGTSLSVSLTFGLATNVSDEFRAYPMDGILGIGRGTQGASTTDEIDAPQIMDILSSQNLIGAKMYGIHLSRDTDGKLDGELNLGEVNKERFSGELNYLDCVDNESGFWEVPLQDAGVDGSSANLTTGGSTNRTAIMDTGTSFILIPEPDALAIHSKVEGFEQDGETFFVPCDTKAVVQFTFNNRIYNISTADWVGNKDDDSTLCRSNIVGRKTFGDAQWLVGDVFLKNVYSVFDFEKSRVGLGVLGDEQLVAGTESVSSTGVASPSASRTAAETAGASSTSVGGGQPQNQQGGAAARSSTSFLAVIGAFTAISMFI</sequence>
<evidence type="ECO:0000256" key="2">
    <source>
        <dbReference type="ARBA" id="ARBA00007447"/>
    </source>
</evidence>
<dbReference type="Pfam" id="PF00026">
    <property type="entry name" value="Asp"/>
    <property type="match status" value="1"/>
</dbReference>
<evidence type="ECO:0000313" key="16">
    <source>
        <dbReference type="Proteomes" id="UP000293823"/>
    </source>
</evidence>
<dbReference type="OrthoDB" id="660550at2759"/>
<evidence type="ECO:0000259" key="14">
    <source>
        <dbReference type="PROSITE" id="PS51767"/>
    </source>
</evidence>
<evidence type="ECO:0000256" key="4">
    <source>
        <dbReference type="ARBA" id="ARBA00022670"/>
    </source>
</evidence>
<keyword evidence="16" id="KW-1185">Reference proteome</keyword>
<evidence type="ECO:0000256" key="8">
    <source>
        <dbReference type="ARBA" id="ARBA00023180"/>
    </source>
</evidence>
<comment type="caution">
    <text evidence="15">The sequence shown here is derived from an EMBL/GenBank/DDBJ whole genome shotgun (WGS) entry which is preliminary data.</text>
</comment>
<evidence type="ECO:0000256" key="7">
    <source>
        <dbReference type="ARBA" id="ARBA00023136"/>
    </source>
</evidence>
<evidence type="ECO:0000256" key="6">
    <source>
        <dbReference type="ARBA" id="ARBA00022801"/>
    </source>
</evidence>
<keyword evidence="6" id="KW-0378">Hydrolase</keyword>
<evidence type="ECO:0000256" key="11">
    <source>
        <dbReference type="PIRSR" id="PIRSR601461-2"/>
    </source>
</evidence>
<keyword evidence="7" id="KW-0472">Membrane</keyword>
<evidence type="ECO:0000256" key="10">
    <source>
        <dbReference type="PIRSR" id="PIRSR601461-1"/>
    </source>
</evidence>
<evidence type="ECO:0000256" key="1">
    <source>
        <dbReference type="ARBA" id="ARBA00004236"/>
    </source>
</evidence>
<keyword evidence="3" id="KW-1003">Cell membrane</keyword>
<dbReference type="PROSITE" id="PS51767">
    <property type="entry name" value="PEPTIDASE_A1"/>
    <property type="match status" value="1"/>
</dbReference>
<comment type="subcellular location">
    <subcellularLocation>
        <location evidence="1">Cell membrane</location>
    </subcellularLocation>
</comment>
<keyword evidence="13" id="KW-0732">Signal</keyword>
<dbReference type="SUPFAM" id="SSF50630">
    <property type="entry name" value="Acid proteases"/>
    <property type="match status" value="1"/>
</dbReference>
<evidence type="ECO:0000256" key="13">
    <source>
        <dbReference type="SAM" id="SignalP"/>
    </source>
</evidence>
<accession>A0A4Q4S5G7</accession>
<dbReference type="AlphaFoldDB" id="A0A4Q4S5G7"/>
<dbReference type="GO" id="GO:0005886">
    <property type="term" value="C:plasma membrane"/>
    <property type="evidence" value="ECO:0007669"/>
    <property type="project" value="UniProtKB-SubCell"/>
</dbReference>
<evidence type="ECO:0000256" key="12">
    <source>
        <dbReference type="SAM" id="MobiDB-lite"/>
    </source>
</evidence>
<keyword evidence="11" id="KW-1015">Disulfide bond</keyword>
<feature type="compositionally biased region" description="Low complexity" evidence="12">
    <location>
        <begin position="440"/>
        <end position="467"/>
    </location>
</feature>
<dbReference type="InterPro" id="IPR001461">
    <property type="entry name" value="Aspartic_peptidase_A1"/>
</dbReference>
<evidence type="ECO:0000256" key="5">
    <source>
        <dbReference type="ARBA" id="ARBA00022750"/>
    </source>
</evidence>
<evidence type="ECO:0000313" key="15">
    <source>
        <dbReference type="EMBL" id="RYO65215.1"/>
    </source>
</evidence>
<dbReference type="CDD" id="cd05471">
    <property type="entry name" value="pepsin_like"/>
    <property type="match status" value="1"/>
</dbReference>
<feature type="chain" id="PRO_5020495894" description="Peptidase A1 domain-containing protein" evidence="13">
    <location>
        <begin position="22"/>
        <end position="490"/>
    </location>
</feature>
<dbReference type="Gene3D" id="2.40.70.10">
    <property type="entry name" value="Acid Proteases"/>
    <property type="match status" value="2"/>
</dbReference>
<organism evidence="15 16">
    <name type="scientific">Alternaria arborescens</name>
    <dbReference type="NCBI Taxonomy" id="156630"/>
    <lineage>
        <taxon>Eukaryota</taxon>
        <taxon>Fungi</taxon>
        <taxon>Dikarya</taxon>
        <taxon>Ascomycota</taxon>
        <taxon>Pezizomycotina</taxon>
        <taxon>Dothideomycetes</taxon>
        <taxon>Pleosporomycetidae</taxon>
        <taxon>Pleosporales</taxon>
        <taxon>Pleosporineae</taxon>
        <taxon>Pleosporaceae</taxon>
        <taxon>Alternaria</taxon>
        <taxon>Alternaria sect. Alternaria</taxon>
    </lineage>
</organism>
<keyword evidence="5" id="KW-0064">Aspartyl protease</keyword>
<keyword evidence="9" id="KW-0449">Lipoprotein</keyword>
<feature type="domain" description="Peptidase A1" evidence="14">
    <location>
        <begin position="97"/>
        <end position="417"/>
    </location>
</feature>
<keyword evidence="8" id="KW-0325">Glycoprotein</keyword>
<dbReference type="PANTHER" id="PTHR47966:SF75">
    <property type="entry name" value="ENDOPEPTIDASE (CTSD), PUTATIVE (AFU_ORTHOLOGUE AFUA_4G07040)-RELATED"/>
    <property type="match status" value="1"/>
</dbReference>
<feature type="active site" evidence="10">
    <location>
        <position position="311"/>
    </location>
</feature>
<dbReference type="EMBL" id="PEJP01000018">
    <property type="protein sequence ID" value="RYO65215.1"/>
    <property type="molecule type" value="Genomic_DNA"/>
</dbReference>
<feature type="signal peptide" evidence="13">
    <location>
        <begin position="1"/>
        <end position="21"/>
    </location>
</feature>
<evidence type="ECO:0000256" key="9">
    <source>
        <dbReference type="ARBA" id="ARBA00023288"/>
    </source>
</evidence>
<feature type="disulfide bond" evidence="11">
    <location>
        <begin position="128"/>
        <end position="133"/>
    </location>
</feature>
<evidence type="ECO:0000256" key="3">
    <source>
        <dbReference type="ARBA" id="ARBA00022475"/>
    </source>
</evidence>
<dbReference type="InterPro" id="IPR021109">
    <property type="entry name" value="Peptidase_aspartic_dom_sf"/>
</dbReference>
<feature type="region of interest" description="Disordered" evidence="12">
    <location>
        <begin position="33"/>
        <end position="53"/>
    </location>
</feature>
<comment type="similarity">
    <text evidence="2">Belongs to the peptidase A1 family.</text>
</comment>
<dbReference type="GO" id="GO:0004190">
    <property type="term" value="F:aspartic-type endopeptidase activity"/>
    <property type="evidence" value="ECO:0007669"/>
    <property type="project" value="UniProtKB-KW"/>
</dbReference>